<organism evidence="1">
    <name type="scientific">Oryza brachyantha</name>
    <name type="common">malo sina</name>
    <dbReference type="NCBI Taxonomy" id="4533"/>
    <lineage>
        <taxon>Eukaryota</taxon>
        <taxon>Viridiplantae</taxon>
        <taxon>Streptophyta</taxon>
        <taxon>Embryophyta</taxon>
        <taxon>Tracheophyta</taxon>
        <taxon>Spermatophyta</taxon>
        <taxon>Magnoliopsida</taxon>
        <taxon>Liliopsida</taxon>
        <taxon>Poales</taxon>
        <taxon>Poaceae</taxon>
        <taxon>BOP clade</taxon>
        <taxon>Oryzoideae</taxon>
        <taxon>Oryzeae</taxon>
        <taxon>Oryzinae</taxon>
        <taxon>Oryza</taxon>
    </lineage>
</organism>
<evidence type="ECO:0000313" key="2">
    <source>
        <dbReference type="Proteomes" id="UP000006038"/>
    </source>
</evidence>
<dbReference type="HOGENOM" id="CLU_2625874_0_0_1"/>
<name>J3KY50_ORYBR</name>
<dbReference type="AlphaFoldDB" id="J3KY50"/>
<protein>
    <submittedName>
        <fullName evidence="1">Uncharacterized protein</fullName>
    </submittedName>
</protein>
<proteinExistence type="predicted"/>
<keyword evidence="2" id="KW-1185">Reference proteome</keyword>
<evidence type="ECO:0000313" key="1">
    <source>
        <dbReference type="EnsemblPlants" id="OB01G19060.1"/>
    </source>
</evidence>
<reference evidence="1" key="2">
    <citation type="submission" date="2013-04" db="UniProtKB">
        <authorList>
            <consortium name="EnsemblPlants"/>
        </authorList>
    </citation>
    <scope>IDENTIFICATION</scope>
</reference>
<dbReference type="Gramene" id="OB01G19060.1">
    <property type="protein sequence ID" value="OB01G19060.1"/>
    <property type="gene ID" value="OB01G19060"/>
</dbReference>
<dbReference type="EnsemblPlants" id="OB01G19060.1">
    <property type="protein sequence ID" value="OB01G19060.1"/>
    <property type="gene ID" value="OB01G19060"/>
</dbReference>
<accession>J3KY50</accession>
<sequence length="78" mass="8164">MNPDVVYFFLVEQRHHLGVDLRARKVVDYEACVSSHNLPWVLPPAISAVLSRHGGANGANGVAPASLASSQPSGSNGA</sequence>
<reference evidence="1" key="1">
    <citation type="journal article" date="2013" name="Nat. Commun.">
        <title>Whole-genome sequencing of Oryza brachyantha reveals mechanisms underlying Oryza genome evolution.</title>
        <authorList>
            <person name="Chen J."/>
            <person name="Huang Q."/>
            <person name="Gao D."/>
            <person name="Wang J."/>
            <person name="Lang Y."/>
            <person name="Liu T."/>
            <person name="Li B."/>
            <person name="Bai Z."/>
            <person name="Luis Goicoechea J."/>
            <person name="Liang C."/>
            <person name="Chen C."/>
            <person name="Zhang W."/>
            <person name="Sun S."/>
            <person name="Liao Y."/>
            <person name="Zhang X."/>
            <person name="Yang L."/>
            <person name="Song C."/>
            <person name="Wang M."/>
            <person name="Shi J."/>
            <person name="Liu G."/>
            <person name="Liu J."/>
            <person name="Zhou H."/>
            <person name="Zhou W."/>
            <person name="Yu Q."/>
            <person name="An N."/>
            <person name="Chen Y."/>
            <person name="Cai Q."/>
            <person name="Wang B."/>
            <person name="Liu B."/>
            <person name="Min J."/>
            <person name="Huang Y."/>
            <person name="Wu H."/>
            <person name="Li Z."/>
            <person name="Zhang Y."/>
            <person name="Yin Y."/>
            <person name="Song W."/>
            <person name="Jiang J."/>
            <person name="Jackson S.A."/>
            <person name="Wing R.A."/>
            <person name="Wang J."/>
            <person name="Chen M."/>
        </authorList>
    </citation>
    <scope>NUCLEOTIDE SEQUENCE [LARGE SCALE GENOMIC DNA]</scope>
    <source>
        <strain evidence="1">cv. IRGC 101232</strain>
    </source>
</reference>
<dbReference type="Proteomes" id="UP000006038">
    <property type="component" value="Chromosome 1"/>
</dbReference>